<protein>
    <recommendedName>
        <fullName evidence="6">GTP cyclohydrolase 1</fullName>
        <ecNumber evidence="6">3.5.4.16</ecNumber>
    </recommendedName>
    <alternativeName>
        <fullName evidence="6">GTP cyclohydrolase I</fullName>
        <shortName evidence="6">GTP-CH-I</shortName>
    </alternativeName>
</protein>
<dbReference type="GO" id="GO:0006730">
    <property type="term" value="P:one-carbon metabolic process"/>
    <property type="evidence" value="ECO:0007669"/>
    <property type="project" value="UniProtKB-UniRule"/>
</dbReference>
<keyword evidence="6" id="KW-0342">GTP-binding</keyword>
<dbReference type="AlphaFoldDB" id="D5UIP1"/>
<dbReference type="InterPro" id="IPR043133">
    <property type="entry name" value="GTP-CH-I_C/QueF"/>
</dbReference>
<dbReference type="STRING" id="446466.Cfla_0628"/>
<dbReference type="PANTHER" id="PTHR11109">
    <property type="entry name" value="GTP CYCLOHYDROLASE I"/>
    <property type="match status" value="1"/>
</dbReference>
<dbReference type="NCBIfam" id="NF006826">
    <property type="entry name" value="PRK09347.1-3"/>
    <property type="match status" value="1"/>
</dbReference>
<keyword evidence="10" id="KW-1185">Reference proteome</keyword>
<dbReference type="Proteomes" id="UP000000849">
    <property type="component" value="Chromosome"/>
</dbReference>
<evidence type="ECO:0000256" key="4">
    <source>
        <dbReference type="ARBA" id="ARBA00022563"/>
    </source>
</evidence>
<evidence type="ECO:0000313" key="10">
    <source>
        <dbReference type="Proteomes" id="UP000000849"/>
    </source>
</evidence>
<gene>
    <name evidence="6" type="primary">folE</name>
    <name evidence="9" type="ordered locus">Cfla_0628</name>
</gene>
<keyword evidence="4 6" id="KW-0554">One-carbon metabolism</keyword>
<dbReference type="PROSITE" id="PS00859">
    <property type="entry name" value="GTP_CYCLOHYDROL_1_1"/>
    <property type="match status" value="1"/>
</dbReference>
<dbReference type="NCBIfam" id="NF006825">
    <property type="entry name" value="PRK09347.1-2"/>
    <property type="match status" value="1"/>
</dbReference>
<dbReference type="FunFam" id="1.10.286.10:FF:000001">
    <property type="entry name" value="GTP cyclohydrolase 1"/>
    <property type="match status" value="1"/>
</dbReference>
<name>D5UIP1_CELFN</name>
<dbReference type="EC" id="3.5.4.16" evidence="6"/>
<evidence type="ECO:0000256" key="5">
    <source>
        <dbReference type="ARBA" id="ARBA00022801"/>
    </source>
</evidence>
<dbReference type="EMBL" id="CP001964">
    <property type="protein sequence ID" value="ADG73540.1"/>
    <property type="molecule type" value="Genomic_DNA"/>
</dbReference>
<dbReference type="Gene3D" id="1.10.286.10">
    <property type="match status" value="1"/>
</dbReference>
<keyword evidence="6" id="KW-0862">Zinc</keyword>
<dbReference type="GO" id="GO:0003934">
    <property type="term" value="F:GTP cyclohydrolase I activity"/>
    <property type="evidence" value="ECO:0007669"/>
    <property type="project" value="UniProtKB-UniRule"/>
</dbReference>
<dbReference type="UniPathway" id="UPA00848">
    <property type="reaction ID" value="UER00151"/>
</dbReference>
<comment type="pathway">
    <text evidence="2 6">Cofactor biosynthesis; 7,8-dihydroneopterin triphosphate biosynthesis; 7,8-dihydroneopterin triphosphate from GTP: step 1/1.</text>
</comment>
<evidence type="ECO:0000256" key="2">
    <source>
        <dbReference type="ARBA" id="ARBA00005080"/>
    </source>
</evidence>
<feature type="binding site" evidence="6">
    <location>
        <position position="105"/>
    </location>
    <ligand>
        <name>Zn(2+)</name>
        <dbReference type="ChEBI" id="CHEBI:29105"/>
    </ligand>
</feature>
<feature type="domain" description="GTP cyclohydrolase I" evidence="8">
    <location>
        <begin position="37"/>
        <end position="213"/>
    </location>
</feature>
<dbReference type="HAMAP" id="MF_00223">
    <property type="entry name" value="FolE"/>
    <property type="match status" value="1"/>
</dbReference>
<sequence>MGDAPVGTPGTPPASTITRTQGHGGRAIAPFDEERAARAVRELLLAVGEDPDREGLQETPARVARAYREIFAGLTMDARDVLTTTFDLGHEEMVIVRDIEVYSTCEHHLVPFHGVAHVGYIPGADGRITGLSKLARLVDVYARRPQVQERLTSQVADALVEVLDPTGVLVVVECEHLCMSMRGVRKPGSRTVTSAVRGQMRDVATRAEAMSLLTAR</sequence>
<keyword evidence="6" id="KW-0547">Nucleotide-binding</keyword>
<proteinExistence type="inferred from homology"/>
<dbReference type="KEGG" id="cfl:Cfla_0628"/>
<dbReference type="HOGENOM" id="CLU_049768_3_3_11"/>
<comment type="similarity">
    <text evidence="3 6">Belongs to the GTP cyclohydrolase I family.</text>
</comment>
<evidence type="ECO:0000313" key="9">
    <source>
        <dbReference type="EMBL" id="ADG73540.1"/>
    </source>
</evidence>
<dbReference type="Gene3D" id="3.30.1130.10">
    <property type="match status" value="1"/>
</dbReference>
<reference evidence="9 10" key="1">
    <citation type="journal article" date="2010" name="Stand. Genomic Sci.">
        <title>Complete genome sequence of Cellulomonas flavigena type strain (134).</title>
        <authorList>
            <person name="Abt B."/>
            <person name="Foster B."/>
            <person name="Lapidus A."/>
            <person name="Clum A."/>
            <person name="Sun H."/>
            <person name="Pukall R."/>
            <person name="Lucas S."/>
            <person name="Glavina Del Rio T."/>
            <person name="Nolan M."/>
            <person name="Tice H."/>
            <person name="Cheng J.F."/>
            <person name="Pitluck S."/>
            <person name="Liolios K."/>
            <person name="Ivanova N."/>
            <person name="Mavromatis K."/>
            <person name="Ovchinnikova G."/>
            <person name="Pati A."/>
            <person name="Goodwin L."/>
            <person name="Chen A."/>
            <person name="Palaniappan K."/>
            <person name="Land M."/>
            <person name="Hauser L."/>
            <person name="Chang Y.J."/>
            <person name="Jeffries C.D."/>
            <person name="Rohde M."/>
            <person name="Goker M."/>
            <person name="Woyke T."/>
            <person name="Bristow J."/>
            <person name="Eisen J.A."/>
            <person name="Markowitz V."/>
            <person name="Hugenholtz P."/>
            <person name="Kyrpides N.C."/>
            <person name="Klenk H.P."/>
        </authorList>
    </citation>
    <scope>NUCLEOTIDE SEQUENCE [LARGE SCALE GENOMIC DNA]</scope>
    <source>
        <strain evidence="10">ATCC 482 / DSM 20109 / BCRC 11376 / JCM 18109 / NBRC 3775 / NCIMB 8073 / NRS 134</strain>
    </source>
</reference>
<evidence type="ECO:0000259" key="8">
    <source>
        <dbReference type="Pfam" id="PF01227"/>
    </source>
</evidence>
<dbReference type="InterPro" id="IPR018234">
    <property type="entry name" value="GTP_CycHdrlase_I_CS"/>
</dbReference>
<dbReference type="SUPFAM" id="SSF55620">
    <property type="entry name" value="Tetrahydrobiopterin biosynthesis enzymes-like"/>
    <property type="match status" value="1"/>
</dbReference>
<feature type="binding site" evidence="6">
    <location>
        <position position="108"/>
    </location>
    <ligand>
        <name>Zn(2+)</name>
        <dbReference type="ChEBI" id="CHEBI:29105"/>
    </ligand>
</feature>
<dbReference type="GO" id="GO:0005737">
    <property type="term" value="C:cytoplasm"/>
    <property type="evidence" value="ECO:0007669"/>
    <property type="project" value="TreeGrafter"/>
</dbReference>
<feature type="region of interest" description="Disordered" evidence="7">
    <location>
        <begin position="1"/>
        <end position="25"/>
    </location>
</feature>
<comment type="subunit">
    <text evidence="6">Homopolymer.</text>
</comment>
<dbReference type="NCBIfam" id="TIGR00063">
    <property type="entry name" value="folE"/>
    <property type="match status" value="1"/>
</dbReference>
<dbReference type="PANTHER" id="PTHR11109:SF7">
    <property type="entry name" value="GTP CYCLOHYDROLASE 1"/>
    <property type="match status" value="1"/>
</dbReference>
<dbReference type="InterPro" id="IPR020602">
    <property type="entry name" value="GTP_CycHdrlase_I_dom"/>
</dbReference>
<dbReference type="InterPro" id="IPR043134">
    <property type="entry name" value="GTP-CH-I_N"/>
</dbReference>
<organism evidence="9 10">
    <name type="scientific">Cellulomonas flavigena (strain ATCC 482 / DSM 20109 / BCRC 11376 / JCM 18109 / NBRC 3775 / NCIMB 8073 / NRS 134)</name>
    <dbReference type="NCBI Taxonomy" id="446466"/>
    <lineage>
        <taxon>Bacteria</taxon>
        <taxon>Bacillati</taxon>
        <taxon>Actinomycetota</taxon>
        <taxon>Actinomycetes</taxon>
        <taxon>Micrococcales</taxon>
        <taxon>Cellulomonadaceae</taxon>
        <taxon>Cellulomonas</taxon>
    </lineage>
</organism>
<keyword evidence="5 6" id="KW-0378">Hydrolase</keyword>
<evidence type="ECO:0000256" key="3">
    <source>
        <dbReference type="ARBA" id="ARBA00008085"/>
    </source>
</evidence>
<dbReference type="GO" id="GO:0005525">
    <property type="term" value="F:GTP binding"/>
    <property type="evidence" value="ECO:0007669"/>
    <property type="project" value="UniProtKB-KW"/>
</dbReference>
<comment type="catalytic activity">
    <reaction evidence="1 6">
        <text>GTP + H2O = 7,8-dihydroneopterin 3'-triphosphate + formate + H(+)</text>
        <dbReference type="Rhea" id="RHEA:17473"/>
        <dbReference type="ChEBI" id="CHEBI:15377"/>
        <dbReference type="ChEBI" id="CHEBI:15378"/>
        <dbReference type="ChEBI" id="CHEBI:15740"/>
        <dbReference type="ChEBI" id="CHEBI:37565"/>
        <dbReference type="ChEBI" id="CHEBI:58462"/>
        <dbReference type="EC" id="3.5.4.16"/>
    </reaction>
</comment>
<dbReference type="InterPro" id="IPR001474">
    <property type="entry name" value="GTP_CycHdrlase_I"/>
</dbReference>
<evidence type="ECO:0000256" key="6">
    <source>
        <dbReference type="HAMAP-Rule" id="MF_00223"/>
    </source>
</evidence>
<evidence type="ECO:0000256" key="1">
    <source>
        <dbReference type="ARBA" id="ARBA00001052"/>
    </source>
</evidence>
<dbReference type="FunFam" id="3.30.1130.10:FF:000001">
    <property type="entry name" value="GTP cyclohydrolase 1"/>
    <property type="match status" value="1"/>
</dbReference>
<dbReference type="Pfam" id="PF01227">
    <property type="entry name" value="GTP_cyclohydroI"/>
    <property type="match status" value="1"/>
</dbReference>
<dbReference type="GO" id="GO:0006729">
    <property type="term" value="P:tetrahydrobiopterin biosynthetic process"/>
    <property type="evidence" value="ECO:0007669"/>
    <property type="project" value="TreeGrafter"/>
</dbReference>
<dbReference type="GO" id="GO:0008270">
    <property type="term" value="F:zinc ion binding"/>
    <property type="evidence" value="ECO:0007669"/>
    <property type="project" value="UniProtKB-UniRule"/>
</dbReference>
<dbReference type="eggNOG" id="COG0302">
    <property type="taxonomic scope" value="Bacteria"/>
</dbReference>
<accession>D5UIP1</accession>
<dbReference type="GO" id="GO:0046654">
    <property type="term" value="P:tetrahydrofolate biosynthetic process"/>
    <property type="evidence" value="ECO:0007669"/>
    <property type="project" value="UniProtKB-UniRule"/>
</dbReference>
<evidence type="ECO:0000256" key="7">
    <source>
        <dbReference type="SAM" id="MobiDB-lite"/>
    </source>
</evidence>
<feature type="binding site" evidence="6">
    <location>
        <position position="178"/>
    </location>
    <ligand>
        <name>Zn(2+)</name>
        <dbReference type="ChEBI" id="CHEBI:29105"/>
    </ligand>
</feature>
<dbReference type="PROSITE" id="PS00860">
    <property type="entry name" value="GTP_CYCLOHYDROL_1_2"/>
    <property type="match status" value="1"/>
</dbReference>
<keyword evidence="6" id="KW-0479">Metal-binding</keyword>